<gene>
    <name evidence="1" type="ORF">FLP08_11800</name>
</gene>
<dbReference type="RefSeq" id="WP_156276952.1">
    <property type="nucleotide sequence ID" value="NZ_BAABGI010000001.1"/>
</dbReference>
<dbReference type="OrthoDB" id="767251at2"/>
<accession>A0A7K1LR23</accession>
<dbReference type="AlphaFoldDB" id="A0A7K1LR23"/>
<keyword evidence="2" id="KW-1185">Reference proteome</keyword>
<comment type="caution">
    <text evidence="1">The sequence shown here is derived from an EMBL/GenBank/DDBJ whole genome shotgun (WGS) entry which is preliminary data.</text>
</comment>
<organism evidence="1 2">
    <name type="scientific">Christiangramia aestuarii</name>
    <dbReference type="NCBI Taxonomy" id="1028746"/>
    <lineage>
        <taxon>Bacteria</taxon>
        <taxon>Pseudomonadati</taxon>
        <taxon>Bacteroidota</taxon>
        <taxon>Flavobacteriia</taxon>
        <taxon>Flavobacteriales</taxon>
        <taxon>Flavobacteriaceae</taxon>
        <taxon>Christiangramia</taxon>
    </lineage>
</organism>
<evidence type="ECO:0000313" key="1">
    <source>
        <dbReference type="EMBL" id="MUP43262.1"/>
    </source>
</evidence>
<dbReference type="EMBL" id="VJVW01000004">
    <property type="protein sequence ID" value="MUP43262.1"/>
    <property type="molecule type" value="Genomic_DNA"/>
</dbReference>
<name>A0A7K1LR23_9FLAO</name>
<evidence type="ECO:0000313" key="2">
    <source>
        <dbReference type="Proteomes" id="UP000460416"/>
    </source>
</evidence>
<reference evidence="1 2" key="1">
    <citation type="submission" date="2019-07" db="EMBL/GenBank/DDBJ databases">
        <title>Gramella aestuarii sp. nov., isolated from a tidal flat, and emended description of Gramella echinicola.</title>
        <authorList>
            <person name="Liu L."/>
        </authorList>
    </citation>
    <scope>NUCLEOTIDE SEQUENCE [LARGE SCALE GENOMIC DNA]</scope>
    <source>
        <strain evidence="1 2">BS12</strain>
    </source>
</reference>
<evidence type="ECO:0008006" key="3">
    <source>
        <dbReference type="Google" id="ProtNLM"/>
    </source>
</evidence>
<sequence length="148" mass="17461">MSFFKVSIIFLFCLVIPNQQDFVSFLPENSVTELKNQQFIVQLYFEVKPGFHIQAEDEVPENIIPTSINFEKSPHFEILKHSFQVQKYQVILLGDQKHKVIDGKFGIQVYLKAKKLQKVERLKGELHYQACDDRQCFYPRSLKFEMSL</sequence>
<proteinExistence type="predicted"/>
<dbReference type="Proteomes" id="UP000460416">
    <property type="component" value="Unassembled WGS sequence"/>
</dbReference>
<protein>
    <recommendedName>
        <fullName evidence="3">Thiol:disulfide interchange protein DsbD N-terminal domain-containing protein</fullName>
    </recommendedName>
</protein>